<evidence type="ECO:0000313" key="1">
    <source>
        <dbReference type="EMBL" id="MBA0693000.1"/>
    </source>
</evidence>
<dbReference type="AlphaFoldDB" id="A0A7J8Y132"/>
<gene>
    <name evidence="1" type="ORF">Goari_010518</name>
</gene>
<name>A0A7J8Y132_GOSAI</name>
<evidence type="ECO:0008006" key="3">
    <source>
        <dbReference type="Google" id="ProtNLM"/>
    </source>
</evidence>
<evidence type="ECO:0000313" key="2">
    <source>
        <dbReference type="Proteomes" id="UP000593577"/>
    </source>
</evidence>
<accession>A0A7J8Y132</accession>
<organism evidence="1 2">
    <name type="scientific">Gossypium aridum</name>
    <name type="common">American cotton</name>
    <name type="synonym">Erioxylum aridum</name>
    <dbReference type="NCBI Taxonomy" id="34290"/>
    <lineage>
        <taxon>Eukaryota</taxon>
        <taxon>Viridiplantae</taxon>
        <taxon>Streptophyta</taxon>
        <taxon>Embryophyta</taxon>
        <taxon>Tracheophyta</taxon>
        <taxon>Spermatophyta</taxon>
        <taxon>Magnoliopsida</taxon>
        <taxon>eudicotyledons</taxon>
        <taxon>Gunneridae</taxon>
        <taxon>Pentapetalae</taxon>
        <taxon>rosids</taxon>
        <taxon>malvids</taxon>
        <taxon>Malvales</taxon>
        <taxon>Malvaceae</taxon>
        <taxon>Malvoideae</taxon>
        <taxon>Gossypium</taxon>
    </lineage>
</organism>
<protein>
    <recommendedName>
        <fullName evidence="3">RNase H type-1 domain-containing protein</fullName>
    </recommendedName>
</protein>
<dbReference type="EMBL" id="JABFAA010000009">
    <property type="protein sequence ID" value="MBA0693000.1"/>
    <property type="molecule type" value="Genomic_DNA"/>
</dbReference>
<keyword evidence="2" id="KW-1185">Reference proteome</keyword>
<reference evidence="1 2" key="1">
    <citation type="journal article" date="2019" name="Genome Biol. Evol.">
        <title>Insights into the evolution of the New World diploid cottons (Gossypium, subgenus Houzingenia) based on genome sequencing.</title>
        <authorList>
            <person name="Grover C.E."/>
            <person name="Arick M.A. 2nd"/>
            <person name="Thrash A."/>
            <person name="Conover J.L."/>
            <person name="Sanders W.S."/>
            <person name="Peterson D.G."/>
            <person name="Frelichowski J.E."/>
            <person name="Scheffler J.A."/>
            <person name="Scheffler B.E."/>
            <person name="Wendel J.F."/>
        </authorList>
    </citation>
    <scope>NUCLEOTIDE SEQUENCE [LARGE SCALE GENOMIC DNA]</scope>
    <source>
        <strain evidence="1">185</strain>
        <tissue evidence="1">Leaf</tissue>
    </source>
</reference>
<dbReference type="Proteomes" id="UP000593577">
    <property type="component" value="Unassembled WGS sequence"/>
</dbReference>
<comment type="caution">
    <text evidence="1">The sequence shown here is derived from an EMBL/GenBank/DDBJ whole genome shotgun (WGS) entry which is preliminary data.</text>
</comment>
<proteinExistence type="predicted"/>
<sequence length="41" mass="4406">MHKKLASPFDTEGLACLQALLLGIQLGFSLTIFEGDAKSLK</sequence>